<keyword evidence="1" id="KW-0175">Coiled coil</keyword>
<proteinExistence type="predicted"/>
<evidence type="ECO:0000313" key="2">
    <source>
        <dbReference type="EMBL" id="EHL15802.1"/>
    </source>
</evidence>
<protein>
    <recommendedName>
        <fullName evidence="4">PF12958 family protein</fullName>
    </recommendedName>
</protein>
<dbReference type="RefSeq" id="WP_009528881.1">
    <property type="nucleotide sequence ID" value="NZ_JBQMYZ010000028.1"/>
</dbReference>
<dbReference type="HOGENOM" id="CLU_153097_1_1_9"/>
<organism evidence="2 3">
    <name type="scientific">Peptoanaerobacter stomatis</name>
    <dbReference type="NCBI Taxonomy" id="796937"/>
    <lineage>
        <taxon>Bacteria</taxon>
        <taxon>Bacillati</taxon>
        <taxon>Bacillota</taxon>
        <taxon>Clostridia</taxon>
        <taxon>Peptostreptococcales</taxon>
        <taxon>Filifactoraceae</taxon>
        <taxon>Peptoanaerobacter</taxon>
    </lineage>
</organism>
<dbReference type="AlphaFoldDB" id="G9XFQ9"/>
<dbReference type="PATRIC" id="fig|796940.3.peg.2149"/>
<feature type="coiled-coil region" evidence="1">
    <location>
        <begin position="19"/>
        <end position="46"/>
    </location>
</feature>
<comment type="caution">
    <text evidence="2">The sequence shown here is derived from an EMBL/GenBank/DDBJ whole genome shotgun (WGS) entry which is preliminary data.</text>
</comment>
<sequence>MKNIEEKIFRNCNIKLNKILIFDEKINQLENKRNKLLSEQKLQDRKKRGKLFYKKGAVFKNIFTKSKDLSKGEFYKPIIFSNFKEGVNQKILKIIEKREKSENQNIKTQEEQMDI</sequence>
<name>G9XFQ9_9FIRM</name>
<evidence type="ECO:0000256" key="1">
    <source>
        <dbReference type="SAM" id="Coils"/>
    </source>
</evidence>
<gene>
    <name evidence="2" type="ORF">HMPREF9628_00725</name>
</gene>
<dbReference type="STRING" id="796937.HMPREF9630_00847"/>
<evidence type="ECO:0000313" key="3">
    <source>
        <dbReference type="Proteomes" id="UP000003379"/>
    </source>
</evidence>
<evidence type="ECO:0008006" key="4">
    <source>
        <dbReference type="Google" id="ProtNLM"/>
    </source>
</evidence>
<dbReference type="Proteomes" id="UP000003379">
    <property type="component" value="Unassembled WGS sequence"/>
</dbReference>
<accession>G9XFQ9</accession>
<dbReference type="EMBL" id="AFZG01000085">
    <property type="protein sequence ID" value="EHL15802.1"/>
    <property type="molecule type" value="Genomic_DNA"/>
</dbReference>
<reference evidence="2 3" key="1">
    <citation type="submission" date="2011-08" db="EMBL/GenBank/DDBJ databases">
        <title>The Genome Sequence of Eubacteriaceae bacterium CM5.</title>
        <authorList>
            <consortium name="The Broad Institute Genome Sequencing Platform"/>
            <person name="Earl A."/>
            <person name="Ward D."/>
            <person name="Feldgarden M."/>
            <person name="Gevers D."/>
            <person name="Sizova M."/>
            <person name="Hazen A."/>
            <person name="Epstein S."/>
            <person name="Young S.K."/>
            <person name="Zeng Q."/>
            <person name="Gargeya S."/>
            <person name="Fitzgerald M."/>
            <person name="Haas B."/>
            <person name="Abouelleil A."/>
            <person name="Alvarado L."/>
            <person name="Arachchi H.M."/>
            <person name="Berlin A."/>
            <person name="Brown A."/>
            <person name="Chapman S.B."/>
            <person name="Chen Z."/>
            <person name="Dunbar C."/>
            <person name="Freedman E."/>
            <person name="Gearin G."/>
            <person name="Gellesch M."/>
            <person name="Goldberg J."/>
            <person name="Griggs A."/>
            <person name="Gujja S."/>
            <person name="Heiman D."/>
            <person name="Howarth C."/>
            <person name="Larson L."/>
            <person name="Lui A."/>
            <person name="MacDonald P.J.P."/>
            <person name="Montmayeur A."/>
            <person name="Murphy C."/>
            <person name="Neiman D."/>
            <person name="Pearson M."/>
            <person name="Priest M."/>
            <person name="Roberts A."/>
            <person name="Saif S."/>
            <person name="Shea T."/>
            <person name="Shenoy N."/>
            <person name="Sisk P."/>
            <person name="Stolte C."/>
            <person name="Sykes S."/>
            <person name="Wortman J."/>
            <person name="Nusbaum C."/>
            <person name="Birren B."/>
        </authorList>
    </citation>
    <scope>NUCLEOTIDE SEQUENCE [LARGE SCALE GENOMIC DNA]</scope>
    <source>
        <strain evidence="2 3">CM5</strain>
    </source>
</reference>